<evidence type="ECO:0000313" key="1">
    <source>
        <dbReference type="EMBL" id="MFC3675392.1"/>
    </source>
</evidence>
<protein>
    <submittedName>
        <fullName evidence="1">PAS domain-containing protein</fullName>
    </submittedName>
</protein>
<gene>
    <name evidence="1" type="ORF">ACFOOQ_07550</name>
</gene>
<proteinExistence type="predicted"/>
<name>A0ABV7VEB8_9PROT</name>
<dbReference type="InterPro" id="IPR009922">
    <property type="entry name" value="DUF1457"/>
</dbReference>
<dbReference type="Proteomes" id="UP001595711">
    <property type="component" value="Unassembled WGS sequence"/>
</dbReference>
<dbReference type="RefSeq" id="WP_379723880.1">
    <property type="nucleotide sequence ID" value="NZ_JBHRYJ010000001.1"/>
</dbReference>
<dbReference type="EMBL" id="JBHRYJ010000001">
    <property type="protein sequence ID" value="MFC3675392.1"/>
    <property type="molecule type" value="Genomic_DNA"/>
</dbReference>
<evidence type="ECO:0000313" key="2">
    <source>
        <dbReference type="Proteomes" id="UP001595711"/>
    </source>
</evidence>
<keyword evidence="2" id="KW-1185">Reference proteome</keyword>
<accession>A0ABV7VEB8</accession>
<organism evidence="1 2">
    <name type="scientific">Ferrovibrio xuzhouensis</name>
    <dbReference type="NCBI Taxonomy" id="1576914"/>
    <lineage>
        <taxon>Bacteria</taxon>
        <taxon>Pseudomonadati</taxon>
        <taxon>Pseudomonadota</taxon>
        <taxon>Alphaproteobacteria</taxon>
        <taxon>Rhodospirillales</taxon>
        <taxon>Rhodospirillaceae</taxon>
        <taxon>Ferrovibrio</taxon>
    </lineage>
</organism>
<dbReference type="Pfam" id="PF07310">
    <property type="entry name" value="PAS_5"/>
    <property type="match status" value="1"/>
</dbReference>
<comment type="caution">
    <text evidence="1">The sequence shown here is derived from an EMBL/GenBank/DDBJ whole genome shotgun (WGS) entry which is preliminary data.</text>
</comment>
<reference evidence="2" key="1">
    <citation type="journal article" date="2019" name="Int. J. Syst. Evol. Microbiol.">
        <title>The Global Catalogue of Microorganisms (GCM) 10K type strain sequencing project: providing services to taxonomists for standard genome sequencing and annotation.</title>
        <authorList>
            <consortium name="The Broad Institute Genomics Platform"/>
            <consortium name="The Broad Institute Genome Sequencing Center for Infectious Disease"/>
            <person name="Wu L."/>
            <person name="Ma J."/>
        </authorList>
    </citation>
    <scope>NUCLEOTIDE SEQUENCE [LARGE SCALE GENOMIC DNA]</scope>
    <source>
        <strain evidence="2">KCTC 42182</strain>
    </source>
</reference>
<sequence length="195" mass="21284">MGMGFLDTLPAPLTARSRRFFSVWHGWRGDRLLPERRDIDHAALGELAETCLLLNVRGHDDILVEWVGRTVTDQIGVNLTGCNYLDLTSKANRSWRAHLTMAQMAQPCSVAIYYFLRLGSGGMLPIEFVTGPLREDGASAATLILCCASGLLPTDEAPAVDPDSYEEGEGLVFIDIGAGVPPMNPAQRQDARTLQ</sequence>